<feature type="transmembrane region" description="Helical" evidence="6">
    <location>
        <begin position="387"/>
        <end position="408"/>
    </location>
</feature>
<feature type="region of interest" description="Disordered" evidence="5">
    <location>
        <begin position="82"/>
        <end position="106"/>
    </location>
</feature>
<dbReference type="InterPro" id="IPR008271">
    <property type="entry name" value="Ser/Thr_kinase_AS"/>
</dbReference>
<sequence>MTDSASTAPAASADALAVHRLAELFDGDWRPANWDRIAELVGRAPPHLARAVIQELIAIDVQRHVANQLTVPSVHSYLNRFPGLADPDGPPPAGATDGGLEPPAERTLPAQIGRYPVNSHLAASGEADVYLCYHPDWRGLVVVKWMRAERTARSDWRARFARQGELLKGLEHPHIVRIYDQGECEGRPFIVTEYVQGRPLSRYALDTRPDPARIAAMVADVAAALDHAHRSGVVHQDVKPANIMVDGQGGAKLLDFGVAWFRPAWAGEDGLPGGPAGTPGYLSPEQAQGGEVTARTDVFGLGAVLYFLLTGSALYPDSDLNTAFRRARACDWARPALARSGAPTGLRNACEQALEIEPAARHASAAVFAAAVRDAVRVPWYRTRRGVVVAAALVCLFCAAVVGGRWLAVRSLPAATPTISENANLTVLVRRQGFDPKPLAEVVPLQTGDQLQVRFRVPAGMHASLVYVNGAGRLEVLETYERRSTAYEAIWPGAGTGTELLPPAGTEFVFMCARPDRAPTPDELRLSWATEDEWPALEPGGLFLRVRPDEVAAGGARERDLSRAMSFPDGGPVKRRLEQFRERLQDVPVLDGVAFRHQ</sequence>
<dbReference type="PROSITE" id="PS50011">
    <property type="entry name" value="PROTEIN_KINASE_DOM"/>
    <property type="match status" value="1"/>
</dbReference>
<evidence type="ECO:0000313" key="8">
    <source>
        <dbReference type="EMBL" id="AWM40144.1"/>
    </source>
</evidence>
<dbReference type="SUPFAM" id="SSF56112">
    <property type="entry name" value="Protein kinase-like (PK-like)"/>
    <property type="match status" value="1"/>
</dbReference>
<evidence type="ECO:0000256" key="6">
    <source>
        <dbReference type="SAM" id="Phobius"/>
    </source>
</evidence>
<evidence type="ECO:0000256" key="4">
    <source>
        <dbReference type="ARBA" id="ARBA00022840"/>
    </source>
</evidence>
<keyword evidence="6" id="KW-0812">Transmembrane</keyword>
<dbReference type="CDD" id="cd14014">
    <property type="entry name" value="STKc_PknB_like"/>
    <property type="match status" value="1"/>
</dbReference>
<protein>
    <recommendedName>
        <fullName evidence="7">Protein kinase domain-containing protein</fullName>
    </recommendedName>
</protein>
<evidence type="ECO:0000259" key="7">
    <source>
        <dbReference type="PROSITE" id="PS50011"/>
    </source>
</evidence>
<dbReference type="GO" id="GO:0004674">
    <property type="term" value="F:protein serine/threonine kinase activity"/>
    <property type="evidence" value="ECO:0007669"/>
    <property type="project" value="TreeGrafter"/>
</dbReference>
<dbReference type="Gene3D" id="3.30.200.20">
    <property type="entry name" value="Phosphorylase Kinase, domain 1"/>
    <property type="match status" value="1"/>
</dbReference>
<keyword evidence="3" id="KW-0418">Kinase</keyword>
<feature type="transmembrane region" description="Helical" evidence="6">
    <location>
        <begin position="298"/>
        <end position="316"/>
    </location>
</feature>
<keyword evidence="1" id="KW-0808">Transferase</keyword>
<dbReference type="Proteomes" id="UP000245802">
    <property type="component" value="Chromosome"/>
</dbReference>
<dbReference type="Pfam" id="PF00069">
    <property type="entry name" value="Pkinase"/>
    <property type="match status" value="1"/>
</dbReference>
<keyword evidence="9" id="KW-1185">Reference proteome</keyword>
<evidence type="ECO:0000256" key="3">
    <source>
        <dbReference type="ARBA" id="ARBA00022777"/>
    </source>
</evidence>
<dbReference type="EMBL" id="CP025958">
    <property type="protein sequence ID" value="AWM40144.1"/>
    <property type="molecule type" value="Genomic_DNA"/>
</dbReference>
<keyword evidence="6" id="KW-0472">Membrane</keyword>
<evidence type="ECO:0000256" key="2">
    <source>
        <dbReference type="ARBA" id="ARBA00022741"/>
    </source>
</evidence>
<keyword evidence="2" id="KW-0547">Nucleotide-binding</keyword>
<evidence type="ECO:0000256" key="5">
    <source>
        <dbReference type="SAM" id="MobiDB-lite"/>
    </source>
</evidence>
<evidence type="ECO:0000256" key="1">
    <source>
        <dbReference type="ARBA" id="ARBA00022679"/>
    </source>
</evidence>
<organism evidence="8 9">
    <name type="scientific">Gemmata obscuriglobus</name>
    <dbReference type="NCBI Taxonomy" id="114"/>
    <lineage>
        <taxon>Bacteria</taxon>
        <taxon>Pseudomonadati</taxon>
        <taxon>Planctomycetota</taxon>
        <taxon>Planctomycetia</taxon>
        <taxon>Gemmatales</taxon>
        <taxon>Gemmataceae</taxon>
        <taxon>Gemmata</taxon>
    </lineage>
</organism>
<dbReference type="InterPro" id="IPR000719">
    <property type="entry name" value="Prot_kinase_dom"/>
</dbReference>
<dbReference type="AlphaFoldDB" id="A0A2Z3HEJ1"/>
<dbReference type="OrthoDB" id="263922at2"/>
<gene>
    <name evidence="8" type="ORF">C1280_26155</name>
</gene>
<dbReference type="SMART" id="SM00220">
    <property type="entry name" value="S_TKc"/>
    <property type="match status" value="1"/>
</dbReference>
<dbReference type="GO" id="GO:0005524">
    <property type="term" value="F:ATP binding"/>
    <property type="evidence" value="ECO:0007669"/>
    <property type="project" value="UniProtKB-KW"/>
</dbReference>
<name>A0A2Z3HEJ1_9BACT</name>
<dbReference type="PROSITE" id="PS00108">
    <property type="entry name" value="PROTEIN_KINASE_ST"/>
    <property type="match status" value="1"/>
</dbReference>
<dbReference type="PANTHER" id="PTHR43289">
    <property type="entry name" value="MITOGEN-ACTIVATED PROTEIN KINASE KINASE KINASE 20-RELATED"/>
    <property type="match status" value="1"/>
</dbReference>
<dbReference type="KEGG" id="gog:C1280_26155"/>
<feature type="domain" description="Protein kinase" evidence="7">
    <location>
        <begin position="115"/>
        <end position="381"/>
    </location>
</feature>
<proteinExistence type="predicted"/>
<dbReference type="RefSeq" id="WP_010034137.1">
    <property type="nucleotide sequence ID" value="NZ_CP025958.1"/>
</dbReference>
<dbReference type="InterPro" id="IPR011009">
    <property type="entry name" value="Kinase-like_dom_sf"/>
</dbReference>
<keyword evidence="6" id="KW-1133">Transmembrane helix</keyword>
<keyword evidence="4" id="KW-0067">ATP-binding</keyword>
<dbReference type="Gene3D" id="1.10.510.10">
    <property type="entry name" value="Transferase(Phosphotransferase) domain 1"/>
    <property type="match status" value="1"/>
</dbReference>
<evidence type="ECO:0000313" key="9">
    <source>
        <dbReference type="Proteomes" id="UP000245802"/>
    </source>
</evidence>
<dbReference type="PANTHER" id="PTHR43289:SF6">
    <property type="entry name" value="SERINE_THREONINE-PROTEIN KINASE NEKL-3"/>
    <property type="match status" value="1"/>
</dbReference>
<accession>A0A2Z3HEJ1</accession>
<reference evidence="8 9" key="1">
    <citation type="submission" date="2018-01" db="EMBL/GenBank/DDBJ databases">
        <title>G. obscuriglobus.</title>
        <authorList>
            <person name="Franke J."/>
            <person name="Blomberg W."/>
            <person name="Selmecki A."/>
        </authorList>
    </citation>
    <scope>NUCLEOTIDE SEQUENCE [LARGE SCALE GENOMIC DNA]</scope>
    <source>
        <strain evidence="8 9">DSM 5831</strain>
    </source>
</reference>